<dbReference type="Gene3D" id="1.10.101.10">
    <property type="entry name" value="PGBD-like superfamily/PGBD"/>
    <property type="match status" value="1"/>
</dbReference>
<comment type="similarity">
    <text evidence="2">Belongs to the YkuD family.</text>
</comment>
<feature type="domain" description="L,D-TPase catalytic" evidence="9">
    <location>
        <begin position="266"/>
        <end position="446"/>
    </location>
</feature>
<dbReference type="PROSITE" id="PS52029">
    <property type="entry name" value="LD_TPASE"/>
    <property type="match status" value="1"/>
</dbReference>
<keyword evidence="5 7" id="KW-0573">Peptidoglycan synthesis</keyword>
<keyword evidence="8" id="KW-0732">Signal</keyword>
<sequence>MQRYLSYVHLFLACVVCAVFSLIHPPTQAAENMTQVAQLTRHVVPSEAEFIWLDEQGPKPLTLDMLALAQDLGFWQQTSLSSNQSSDSVSRDLDDRYSRLFINMIQTIKRGEGNEALLSVEQLRRAAQAQQLDNLLGSMLPEHKQVQLLREKIRYFQQLEIYVWPSISPMQYRLGQRSPEIAKLRWMLTQLGDLPPKTLNGYRDAIYDPTIVSAIKHFQIRHGLAQSGELDKSTLQALQISPSERIAHLRQVLFRWFELPVQLPQNYVWVNIPAYQLQVMENDSSVLSMRVIVGKPTTPTPQMMTKLTLMTVNPTWTPPTSIVYGELLPKNNRDPGYLAAHGFELRNVSSGDSTVIPLARMPAQQVSALLRDYQLVQQPGANNSLGRYRFSIPNNDAIYLHDTPIKSLFSRQERALSHGCVRLDKAEALVNYLLIRHLKQSPLTLQRAMAQNAPRNFPLIEPLPVLMTYLTAWVDNMGLVQFREDIYQLDEY</sequence>
<keyword evidence="6 7" id="KW-0961">Cell wall biogenesis/degradation</keyword>
<dbReference type="InterPro" id="IPR036366">
    <property type="entry name" value="PGBDSf"/>
</dbReference>
<proteinExistence type="inferred from homology"/>
<evidence type="ECO:0000256" key="8">
    <source>
        <dbReference type="SAM" id="SignalP"/>
    </source>
</evidence>
<protein>
    <recommendedName>
        <fullName evidence="9">L,D-TPase catalytic domain-containing protein</fullName>
    </recommendedName>
</protein>
<evidence type="ECO:0000256" key="6">
    <source>
        <dbReference type="ARBA" id="ARBA00023316"/>
    </source>
</evidence>
<evidence type="ECO:0000256" key="1">
    <source>
        <dbReference type="ARBA" id="ARBA00004752"/>
    </source>
</evidence>
<dbReference type="InterPro" id="IPR005490">
    <property type="entry name" value="LD_TPept_cat_dom"/>
</dbReference>
<dbReference type="RefSeq" id="WP_119979140.1">
    <property type="nucleotide sequence ID" value="NZ_BPFB01000041.1"/>
</dbReference>
<evidence type="ECO:0000256" key="4">
    <source>
        <dbReference type="ARBA" id="ARBA00022960"/>
    </source>
</evidence>
<feature type="active site" description="Nucleophile" evidence="7">
    <location>
        <position position="420"/>
    </location>
</feature>
<dbReference type="Proteomes" id="UP000761574">
    <property type="component" value="Unassembled WGS sequence"/>
</dbReference>
<comment type="pathway">
    <text evidence="1 7">Cell wall biogenesis; peptidoglycan biosynthesis.</text>
</comment>
<feature type="chain" id="PRO_5045750441" description="L,D-TPase catalytic domain-containing protein" evidence="8">
    <location>
        <begin position="30"/>
        <end position="492"/>
    </location>
</feature>
<evidence type="ECO:0000313" key="11">
    <source>
        <dbReference type="Proteomes" id="UP000761574"/>
    </source>
</evidence>
<evidence type="ECO:0000259" key="9">
    <source>
        <dbReference type="PROSITE" id="PS52029"/>
    </source>
</evidence>
<dbReference type="Gene3D" id="2.40.440.10">
    <property type="entry name" value="L,D-transpeptidase catalytic domain-like"/>
    <property type="match status" value="1"/>
</dbReference>
<dbReference type="PANTHER" id="PTHR41533">
    <property type="entry name" value="L,D-TRANSPEPTIDASE HI_1667-RELATED"/>
    <property type="match status" value="1"/>
</dbReference>
<dbReference type="SUPFAM" id="SSF141523">
    <property type="entry name" value="L,D-transpeptidase catalytic domain-like"/>
    <property type="match status" value="1"/>
</dbReference>
<evidence type="ECO:0000256" key="5">
    <source>
        <dbReference type="ARBA" id="ARBA00022984"/>
    </source>
</evidence>
<dbReference type="SUPFAM" id="SSF47090">
    <property type="entry name" value="PGBD-like"/>
    <property type="match status" value="1"/>
</dbReference>
<evidence type="ECO:0000256" key="3">
    <source>
        <dbReference type="ARBA" id="ARBA00022679"/>
    </source>
</evidence>
<dbReference type="InterPro" id="IPR038063">
    <property type="entry name" value="Transpep_catalytic_dom"/>
</dbReference>
<dbReference type="Pfam" id="PF01471">
    <property type="entry name" value="PG_binding_1"/>
    <property type="match status" value="1"/>
</dbReference>
<keyword evidence="11" id="KW-1185">Reference proteome</keyword>
<reference evidence="10 11" key="1">
    <citation type="submission" date="2021-05" db="EMBL/GenBank/DDBJ databases">
        <title>Molecular characterization for Shewanella algae harboring chromosomal blaOXA-55-like strains isolated from clinical and environment sample.</title>
        <authorList>
            <person name="Ohama Y."/>
            <person name="Aoki K."/>
            <person name="Harada S."/>
            <person name="Moriya K."/>
            <person name="Ishii Y."/>
            <person name="Tateda K."/>
        </authorList>
    </citation>
    <scope>NUCLEOTIDE SEQUENCE [LARGE SCALE GENOMIC DNA]</scope>
    <source>
        <strain evidence="10 11">LMG 23746</strain>
    </source>
</reference>
<dbReference type="InterPro" id="IPR052905">
    <property type="entry name" value="LD-transpeptidase_YkuD-like"/>
</dbReference>
<keyword evidence="3" id="KW-0808">Transferase</keyword>
<feature type="active site" description="Proton donor/acceptor" evidence="7">
    <location>
        <position position="401"/>
    </location>
</feature>
<organism evidence="10 11">
    <name type="scientific">Shewanella algidipiscicola</name>
    <dbReference type="NCBI Taxonomy" id="614070"/>
    <lineage>
        <taxon>Bacteria</taxon>
        <taxon>Pseudomonadati</taxon>
        <taxon>Pseudomonadota</taxon>
        <taxon>Gammaproteobacteria</taxon>
        <taxon>Alteromonadales</taxon>
        <taxon>Shewanellaceae</taxon>
        <taxon>Shewanella</taxon>
    </lineage>
</organism>
<comment type="caution">
    <text evidence="10">The sequence shown here is derived from an EMBL/GenBank/DDBJ whole genome shotgun (WGS) entry which is preliminary data.</text>
</comment>
<evidence type="ECO:0000256" key="7">
    <source>
        <dbReference type="PROSITE-ProRule" id="PRU01373"/>
    </source>
</evidence>
<dbReference type="InterPro" id="IPR002477">
    <property type="entry name" value="Peptidoglycan-bd-like"/>
</dbReference>
<dbReference type="PANTHER" id="PTHR41533:SF1">
    <property type="entry name" value="L,D-TRANSPEPTIDASE YCBB-RELATED"/>
    <property type="match status" value="1"/>
</dbReference>
<evidence type="ECO:0000313" key="10">
    <source>
        <dbReference type="EMBL" id="GIU49771.1"/>
    </source>
</evidence>
<dbReference type="EMBL" id="BPFB01000041">
    <property type="protein sequence ID" value="GIU49771.1"/>
    <property type="molecule type" value="Genomic_DNA"/>
</dbReference>
<evidence type="ECO:0000256" key="2">
    <source>
        <dbReference type="ARBA" id="ARBA00005992"/>
    </source>
</evidence>
<feature type="signal peptide" evidence="8">
    <location>
        <begin position="1"/>
        <end position="29"/>
    </location>
</feature>
<dbReference type="CDD" id="cd16913">
    <property type="entry name" value="YkuD_like"/>
    <property type="match status" value="1"/>
</dbReference>
<dbReference type="InterPro" id="IPR036365">
    <property type="entry name" value="PGBD-like_sf"/>
</dbReference>
<accession>A0ABQ4PPG0</accession>
<name>A0ABQ4PPG0_9GAMM</name>
<dbReference type="Pfam" id="PF03734">
    <property type="entry name" value="YkuD"/>
    <property type="match status" value="1"/>
</dbReference>
<keyword evidence="4 7" id="KW-0133">Cell shape</keyword>
<gene>
    <name evidence="10" type="ORF">TUM4630_29190</name>
</gene>